<evidence type="ECO:0000313" key="2">
    <source>
        <dbReference type="Proteomes" id="UP000294134"/>
    </source>
</evidence>
<protein>
    <submittedName>
        <fullName evidence="1">Uncharacterized protein</fullName>
    </submittedName>
</protein>
<dbReference type="EMBL" id="MK552327">
    <property type="protein sequence ID" value="QBJ02847.1"/>
    <property type="molecule type" value="Genomic_DNA"/>
</dbReference>
<accession>A0A481W6K9</accession>
<dbReference type="Proteomes" id="UP000294134">
    <property type="component" value="Segment"/>
</dbReference>
<reference evidence="1 2" key="1">
    <citation type="submission" date="2019-02" db="EMBL/GenBank/DDBJ databases">
        <authorList>
            <person name="Frampton R.A."/>
            <person name="Wojtus J.K."/>
            <person name="Fineran P.C."/>
            <person name="Hendrickson H.L."/>
        </authorList>
    </citation>
    <scope>NUCLEOTIDE SEQUENCE [LARGE SCALE GENOMIC DNA]</scope>
</reference>
<sequence>MSLAVVFFSTVIGLSEGVSIPPEPNQEKIEFRGSNAMQACRSFENAFHTKQPTTYGMRKVSIDTYGVGQVQRESYCVTTEQG</sequence>
<proteinExistence type="predicted"/>
<keyword evidence="2" id="KW-1185">Reference proteome</keyword>
<gene>
    <name evidence="1" type="ORF">PSA21_321</name>
</gene>
<name>A0A481W6K9_9CAUD</name>
<organism evidence="1 2">
    <name type="scientific">Pseudomonas phage Psa21</name>
    <dbReference type="NCBI Taxonomy" id="2530023"/>
    <lineage>
        <taxon>Viruses</taxon>
        <taxon>Duplodnaviria</taxon>
        <taxon>Heunggongvirae</taxon>
        <taxon>Uroviricota</taxon>
        <taxon>Caudoviricetes</taxon>
        <taxon>Chimalliviridae</taxon>
        <taxon>Tepukevirus</taxon>
        <taxon>Tepukevirus Psa21</taxon>
    </lineage>
</organism>
<evidence type="ECO:0000313" key="1">
    <source>
        <dbReference type="EMBL" id="QBJ02847.1"/>
    </source>
</evidence>